<reference evidence="1" key="1">
    <citation type="submission" date="2020-05" db="EMBL/GenBank/DDBJ databases">
        <authorList>
            <person name="Chiriac C."/>
            <person name="Salcher M."/>
            <person name="Ghai R."/>
            <person name="Kavagutti S V."/>
        </authorList>
    </citation>
    <scope>NUCLEOTIDE SEQUENCE</scope>
</reference>
<dbReference type="EMBL" id="LR796844">
    <property type="protein sequence ID" value="CAB4169720.1"/>
    <property type="molecule type" value="Genomic_DNA"/>
</dbReference>
<proteinExistence type="predicted"/>
<protein>
    <submittedName>
        <fullName evidence="1">Uncharacterized protein</fullName>
    </submittedName>
</protein>
<organism evidence="1">
    <name type="scientific">uncultured Caudovirales phage</name>
    <dbReference type="NCBI Taxonomy" id="2100421"/>
    <lineage>
        <taxon>Viruses</taxon>
        <taxon>Duplodnaviria</taxon>
        <taxon>Heunggongvirae</taxon>
        <taxon>Uroviricota</taxon>
        <taxon>Caudoviricetes</taxon>
        <taxon>Peduoviridae</taxon>
        <taxon>Maltschvirus</taxon>
        <taxon>Maltschvirus maltsch</taxon>
    </lineage>
</organism>
<dbReference type="EMBL" id="LR797254">
    <property type="protein sequence ID" value="CAB4198035.1"/>
    <property type="molecule type" value="Genomic_DNA"/>
</dbReference>
<gene>
    <name evidence="2" type="ORF">UFOVP1305_47</name>
    <name evidence="1" type="ORF">UFOVP896_85</name>
</gene>
<evidence type="ECO:0000313" key="2">
    <source>
        <dbReference type="EMBL" id="CAB4198035.1"/>
    </source>
</evidence>
<name>A0A6J5PCS7_9CAUD</name>
<sequence length="74" mass="8228">MSARVVTKHEEVRDTNGAVKEAQGHAYCASTSNSFTPTVESRMTLSNGKTPPILRVEQYPDESSTHHFKIVFGY</sequence>
<accession>A0A6J5PCS7</accession>
<evidence type="ECO:0000313" key="1">
    <source>
        <dbReference type="EMBL" id="CAB4169720.1"/>
    </source>
</evidence>